<gene>
    <name evidence="2" type="ORF">PY32053_01245</name>
</gene>
<dbReference type="Gene3D" id="1.20.58.760">
    <property type="entry name" value="Peptidase M41"/>
    <property type="match status" value="1"/>
</dbReference>
<proteinExistence type="predicted"/>
<dbReference type="CDD" id="cd19481">
    <property type="entry name" value="RecA-like_protease"/>
    <property type="match status" value="1"/>
</dbReference>
<accession>A0A386UK24</accession>
<dbReference type="EMBL" id="CP031078">
    <property type="protein sequence ID" value="AYF00891.1"/>
    <property type="molecule type" value="Genomic_DNA"/>
</dbReference>
<dbReference type="Proteomes" id="UP000272010">
    <property type="component" value="Chromosome"/>
</dbReference>
<dbReference type="AlphaFoldDB" id="A0A386UK24"/>
<feature type="domain" description="AAA+ ATPase" evidence="1">
    <location>
        <begin position="291"/>
        <end position="430"/>
    </location>
</feature>
<dbReference type="GO" id="GO:0005886">
    <property type="term" value="C:plasma membrane"/>
    <property type="evidence" value="ECO:0007669"/>
    <property type="project" value="TreeGrafter"/>
</dbReference>
<evidence type="ECO:0000259" key="1">
    <source>
        <dbReference type="SMART" id="SM00382"/>
    </source>
</evidence>
<dbReference type="InterPro" id="IPR037219">
    <property type="entry name" value="Peptidase_M41-like"/>
</dbReference>
<dbReference type="Gene3D" id="3.40.50.300">
    <property type="entry name" value="P-loop containing nucleotide triphosphate hydrolases"/>
    <property type="match status" value="1"/>
</dbReference>
<dbReference type="InterPro" id="IPR027417">
    <property type="entry name" value="P-loop_NTPase"/>
</dbReference>
<dbReference type="InterPro" id="IPR000642">
    <property type="entry name" value="Peptidase_M41"/>
</dbReference>
<dbReference type="InterPro" id="IPR003593">
    <property type="entry name" value="AAA+_ATPase"/>
</dbReference>
<protein>
    <submittedName>
        <fullName evidence="2">AAA family ATPase</fullName>
    </submittedName>
</protein>
<dbReference type="Pfam" id="PF00004">
    <property type="entry name" value="AAA"/>
    <property type="match status" value="1"/>
</dbReference>
<dbReference type="SMART" id="SM00382">
    <property type="entry name" value="AAA"/>
    <property type="match status" value="1"/>
</dbReference>
<dbReference type="SUPFAM" id="SSF52540">
    <property type="entry name" value="P-loop containing nucleoside triphosphate hydrolases"/>
    <property type="match status" value="1"/>
</dbReference>
<dbReference type="GO" id="GO:0030163">
    <property type="term" value="P:protein catabolic process"/>
    <property type="evidence" value="ECO:0007669"/>
    <property type="project" value="TreeGrafter"/>
</dbReference>
<reference evidence="3" key="1">
    <citation type="submission" date="2018-07" db="EMBL/GenBank/DDBJ databases">
        <title>Genome Structure of the Opportunistic Pathogen Paracoccus yeei (Alphaproteobacteria) and Identification of Putative Virulence Factors.</title>
        <authorList>
            <person name="Lasek R."/>
            <person name="Szuplewska M."/>
            <person name="Mitura M."/>
            <person name="Decewicz P."/>
            <person name="Chmielowska C."/>
            <person name="Pawlot A."/>
            <person name="Sentkowska D."/>
            <person name="Czarnecki J."/>
            <person name="Bartosik D."/>
        </authorList>
    </citation>
    <scope>NUCLEOTIDE SEQUENCE [LARGE SCALE GENOMIC DNA]</scope>
    <source>
        <strain evidence="3">CCUG 32053</strain>
    </source>
</reference>
<dbReference type="GO" id="GO:0005524">
    <property type="term" value="F:ATP binding"/>
    <property type="evidence" value="ECO:0007669"/>
    <property type="project" value="InterPro"/>
</dbReference>
<organism evidence="2 3">
    <name type="scientific">Paracoccus yeei</name>
    <dbReference type="NCBI Taxonomy" id="147645"/>
    <lineage>
        <taxon>Bacteria</taxon>
        <taxon>Pseudomonadati</taxon>
        <taxon>Pseudomonadota</taxon>
        <taxon>Alphaproteobacteria</taxon>
        <taxon>Rhodobacterales</taxon>
        <taxon>Paracoccaceae</taxon>
        <taxon>Paracoccus</taxon>
    </lineage>
</organism>
<dbReference type="RefSeq" id="WP_120441255.1">
    <property type="nucleotide sequence ID" value="NZ_CP031078.1"/>
</dbReference>
<evidence type="ECO:0000313" key="3">
    <source>
        <dbReference type="Proteomes" id="UP000272010"/>
    </source>
</evidence>
<dbReference type="PANTHER" id="PTHR23076">
    <property type="entry name" value="METALLOPROTEASE M41 FTSH"/>
    <property type="match status" value="1"/>
</dbReference>
<dbReference type="Pfam" id="PF01434">
    <property type="entry name" value="Peptidase_M41"/>
    <property type="match status" value="1"/>
</dbReference>
<dbReference type="GO" id="GO:0006508">
    <property type="term" value="P:proteolysis"/>
    <property type="evidence" value="ECO:0007669"/>
    <property type="project" value="InterPro"/>
</dbReference>
<dbReference type="Gene3D" id="1.10.8.60">
    <property type="match status" value="1"/>
</dbReference>
<dbReference type="GO" id="GO:0016887">
    <property type="term" value="F:ATP hydrolysis activity"/>
    <property type="evidence" value="ECO:0007669"/>
    <property type="project" value="InterPro"/>
</dbReference>
<dbReference type="GO" id="GO:0004176">
    <property type="term" value="F:ATP-dependent peptidase activity"/>
    <property type="evidence" value="ECO:0007669"/>
    <property type="project" value="InterPro"/>
</dbReference>
<evidence type="ECO:0000313" key="2">
    <source>
        <dbReference type="EMBL" id="AYF00891.1"/>
    </source>
</evidence>
<name>A0A386UK24_9RHOB</name>
<dbReference type="GO" id="GO:0004222">
    <property type="term" value="F:metalloendopeptidase activity"/>
    <property type="evidence" value="ECO:0007669"/>
    <property type="project" value="InterPro"/>
</dbReference>
<dbReference type="SUPFAM" id="SSF140990">
    <property type="entry name" value="FtsH protease domain-like"/>
    <property type="match status" value="1"/>
</dbReference>
<dbReference type="PANTHER" id="PTHR23076:SF97">
    <property type="entry name" value="ATP-DEPENDENT ZINC METALLOPROTEASE YME1L1"/>
    <property type="match status" value="1"/>
</dbReference>
<sequence length="688" mass="72018">MTASKSARPSPAPAWLPFARTLLHRLREASGEALPDAELAAELGLASAPAALTPRTLLTALRLAASLGGQAAVTAALRPGALTLLRGIPAEDIPLLRHGLPALLPGAWRIRELKPDGAPREHTGATTLHLITAPAPGRGDALQHPLIAGLDSAAPLLILLAAGAALPDARPTRHAVIHEFAPIGAEIVWALLEALQRLPRQGAAADRALLRQAFDTGLSLDSTDVLLALRAPTLAELAERLAATHSPAPGDAAAPPTLDSLTGDSPALQAARHLVEDLRLWRAGRLDWSEITRSALFYGPPGTGKSWLAQAMAASAGVSAITGSFGEWQAAGHLGEMLKAMRRTFAEARARAPALLILDELDAVGNRGDNAGPNQNYRVQVINAFLALMDEIARAPGVLVVATCNHIDLIDPAVLRPGRFDLRVEVPLPDAATLAGVLRRHLALPEAEVSVLARHCVGLSLAECDAELRAARGAARRAGVALDAAGLMARLGAGRDPAIDRRVALHECGHALVTTALGRGVVQRLALAGSGGTTRIARRPQAGLIADHTDLLAELMAGRAAERLVLGAVSAGAGGPPDSDLALATRIALDLETRYGLGAEGPLWFGDNAAPMRDPVLRARIRRHLEAAEARAAALLAPHRALLEDMAAALVTRRELSDDDLTPWLQRLDLEVAAQGMLDIEQPTPPPD</sequence>
<dbReference type="InterPro" id="IPR003959">
    <property type="entry name" value="ATPase_AAA_core"/>
</dbReference>